<dbReference type="Gene3D" id="2.60.120.10">
    <property type="entry name" value="Jelly Rolls"/>
    <property type="match status" value="1"/>
</dbReference>
<dbReference type="EMBL" id="PVZG01000045">
    <property type="protein sequence ID" value="PRY18713.1"/>
    <property type="molecule type" value="Genomic_DNA"/>
</dbReference>
<evidence type="ECO:0000313" key="3">
    <source>
        <dbReference type="Proteomes" id="UP000239209"/>
    </source>
</evidence>
<dbReference type="Proteomes" id="UP000239209">
    <property type="component" value="Unassembled WGS sequence"/>
</dbReference>
<feature type="domain" description="Cupin type-2" evidence="1">
    <location>
        <begin position="36"/>
        <end position="100"/>
    </location>
</feature>
<dbReference type="InterPro" id="IPR013096">
    <property type="entry name" value="Cupin_2"/>
</dbReference>
<dbReference type="SUPFAM" id="SSF51182">
    <property type="entry name" value="RmlC-like cupins"/>
    <property type="match status" value="1"/>
</dbReference>
<proteinExistence type="predicted"/>
<evidence type="ECO:0000313" key="2">
    <source>
        <dbReference type="EMBL" id="PRY18713.1"/>
    </source>
</evidence>
<gene>
    <name evidence="2" type="ORF">CLV70_1453</name>
</gene>
<dbReference type="InterPro" id="IPR014710">
    <property type="entry name" value="RmlC-like_jellyroll"/>
</dbReference>
<protein>
    <submittedName>
        <fullName evidence="2">Cupin domain-containing protein</fullName>
    </submittedName>
</protein>
<keyword evidence="3" id="KW-1185">Reference proteome</keyword>
<comment type="caution">
    <text evidence="2">The sequence shown here is derived from an EMBL/GenBank/DDBJ whole genome shotgun (WGS) entry which is preliminary data.</text>
</comment>
<accession>A0A2T0RC30</accession>
<dbReference type="InterPro" id="IPR011051">
    <property type="entry name" value="RmlC_Cupin_sf"/>
</dbReference>
<name>A0A2T0RC30_9ACTN</name>
<dbReference type="Pfam" id="PF07883">
    <property type="entry name" value="Cupin_2"/>
    <property type="match status" value="1"/>
</dbReference>
<sequence length="124" mass="12825">MSVVREADAVAHRLHGATFHSFVAPSRGSRELCAWRLEVADGTVGVPHRVSREEVLLLLTGEVTATIDGEASTVRAGEAAFVPAGASFALDNTSGGPATAWVTTSVGLRATLADGSEISPPWVS</sequence>
<dbReference type="RefSeq" id="WP_106131408.1">
    <property type="nucleotide sequence ID" value="NZ_PVZG01000045.1"/>
</dbReference>
<organism evidence="2 3">
    <name type="scientific">Pseudosporangium ferrugineum</name>
    <dbReference type="NCBI Taxonomy" id="439699"/>
    <lineage>
        <taxon>Bacteria</taxon>
        <taxon>Bacillati</taxon>
        <taxon>Actinomycetota</taxon>
        <taxon>Actinomycetes</taxon>
        <taxon>Micromonosporales</taxon>
        <taxon>Micromonosporaceae</taxon>
        <taxon>Pseudosporangium</taxon>
    </lineage>
</organism>
<dbReference type="CDD" id="cd20299">
    <property type="entry name" value="cupin_YP766765-like"/>
    <property type="match status" value="1"/>
</dbReference>
<dbReference type="OrthoDB" id="5145129at2"/>
<reference evidence="2 3" key="1">
    <citation type="submission" date="2018-03" db="EMBL/GenBank/DDBJ databases">
        <title>Genomic Encyclopedia of Archaeal and Bacterial Type Strains, Phase II (KMG-II): from individual species to whole genera.</title>
        <authorList>
            <person name="Goeker M."/>
        </authorList>
    </citation>
    <scope>NUCLEOTIDE SEQUENCE [LARGE SCALE GENOMIC DNA]</scope>
    <source>
        <strain evidence="2 3">DSM 45348</strain>
    </source>
</reference>
<dbReference type="AlphaFoldDB" id="A0A2T0RC30"/>
<evidence type="ECO:0000259" key="1">
    <source>
        <dbReference type="Pfam" id="PF07883"/>
    </source>
</evidence>